<dbReference type="InterPro" id="IPR021478">
    <property type="entry name" value="DUF3131"/>
</dbReference>
<dbReference type="Pfam" id="PF11329">
    <property type="entry name" value="DUF3131"/>
    <property type="match status" value="1"/>
</dbReference>
<dbReference type="Gene3D" id="1.50.10.140">
    <property type="match status" value="1"/>
</dbReference>
<accession>A0A852ZNX7</accession>
<protein>
    <recommendedName>
        <fullName evidence="6">Glycoamylase-like domain-containing protein</fullName>
    </recommendedName>
</protein>
<dbReference type="InterPro" id="IPR019282">
    <property type="entry name" value="Glycoamylase-like_cons_dom"/>
</dbReference>
<feature type="domain" description="DUF3131" evidence="3">
    <location>
        <begin position="71"/>
        <end position="216"/>
    </location>
</feature>
<reference evidence="4 5" key="1">
    <citation type="submission" date="2020-07" db="EMBL/GenBank/DDBJ databases">
        <title>Sequencing the genomes of 1000 actinobacteria strains.</title>
        <authorList>
            <person name="Klenk H.-P."/>
        </authorList>
    </citation>
    <scope>NUCLEOTIDE SEQUENCE [LARGE SCALE GENOMIC DNA]</scope>
    <source>
        <strain evidence="4 5">DSM 18448</strain>
    </source>
</reference>
<evidence type="ECO:0000313" key="5">
    <source>
        <dbReference type="Proteomes" id="UP000579605"/>
    </source>
</evidence>
<evidence type="ECO:0008006" key="6">
    <source>
        <dbReference type="Google" id="ProtNLM"/>
    </source>
</evidence>
<keyword evidence="5" id="KW-1185">Reference proteome</keyword>
<evidence type="ECO:0000259" key="2">
    <source>
        <dbReference type="Pfam" id="PF10091"/>
    </source>
</evidence>
<proteinExistence type="predicted"/>
<feature type="domain" description="Glycoamylase-like" evidence="2">
    <location>
        <begin position="332"/>
        <end position="513"/>
    </location>
</feature>
<evidence type="ECO:0000256" key="1">
    <source>
        <dbReference type="SAM" id="SignalP"/>
    </source>
</evidence>
<organism evidence="4 5">
    <name type="scientific">Actinopolymorpha rutila</name>
    <dbReference type="NCBI Taxonomy" id="446787"/>
    <lineage>
        <taxon>Bacteria</taxon>
        <taxon>Bacillati</taxon>
        <taxon>Actinomycetota</taxon>
        <taxon>Actinomycetes</taxon>
        <taxon>Propionibacteriales</taxon>
        <taxon>Actinopolymorphaceae</taxon>
        <taxon>Actinopolymorpha</taxon>
    </lineage>
</organism>
<dbReference type="Pfam" id="PF10091">
    <property type="entry name" value="Glycoamylase"/>
    <property type="match status" value="1"/>
</dbReference>
<dbReference type="AlphaFoldDB" id="A0A852ZNX7"/>
<feature type="signal peptide" evidence="1">
    <location>
        <begin position="1"/>
        <end position="25"/>
    </location>
</feature>
<evidence type="ECO:0000259" key="3">
    <source>
        <dbReference type="Pfam" id="PF11329"/>
    </source>
</evidence>
<sequence length="549" mass="59884">MARWKRTAVPLLLALSVAGATPALAAEPATSRTVRTAVQTAVQPSDHAAAQAGEQSVSDANLPAERQTLLRYARDTWRSFDAMVVPSTGLPADYIGGDLSPATRSGYTSPTNVGGYLWSTVAARDLGVVSAREADSRVRQTLDTLGRLSFHEPSGMFYNWYDPATGAVLREWPEDGSVVHPFLSSVDNGWLAAALMVVRSAMPSRAAQAQHLLDRMDFGFFYDPQGRGADFPAGLLRGGFWDKEPPGCSVTGNYRDRGPDVWYTCNHYDILNTEPRIASYIGIAMGQIPAKHYYAPYRTFPASCDWSWLEQRPVGFSTSYLGVPVFEGSFEYRGLRFVPTWGGDMFEALMPAMFVPEERWGPRSWGLNHPAYVQGQIEHGLNDAKYGYWGFSPASDPRGGYAAWGVDAMGMDPTGYPSDLEGTDVDLGYEGCRPAQPAKPFGDGVVTPHASFLALPYAQHAAVDNLVRLERDFDSYGPGGFYDAVAVRSGTVARRYLALDQAMVLGPIGNALSHDDIRGYFSRGQVERAIRPLLARERFGAGRSAGTGR</sequence>
<dbReference type="EMBL" id="JACBZH010000001">
    <property type="protein sequence ID" value="NYH90196.1"/>
    <property type="molecule type" value="Genomic_DNA"/>
</dbReference>
<dbReference type="RefSeq" id="WP_179787796.1">
    <property type="nucleotide sequence ID" value="NZ_BAAARR010000024.1"/>
</dbReference>
<comment type="caution">
    <text evidence="4">The sequence shown here is derived from an EMBL/GenBank/DDBJ whole genome shotgun (WGS) entry which is preliminary data.</text>
</comment>
<gene>
    <name evidence="4" type="ORF">F4554_002834</name>
</gene>
<feature type="chain" id="PRO_5032499936" description="Glycoamylase-like domain-containing protein" evidence="1">
    <location>
        <begin position="26"/>
        <end position="549"/>
    </location>
</feature>
<keyword evidence="1" id="KW-0732">Signal</keyword>
<evidence type="ECO:0000313" key="4">
    <source>
        <dbReference type="EMBL" id="NYH90196.1"/>
    </source>
</evidence>
<dbReference type="Proteomes" id="UP000579605">
    <property type="component" value="Unassembled WGS sequence"/>
</dbReference>
<name>A0A852ZNX7_9ACTN</name>